<reference evidence="1" key="1">
    <citation type="journal article" date="2014" name="Int. J. Syst. Evol. Microbiol.">
        <title>Complete genome sequence of Corynebacterium casei LMG S-19264T (=DSM 44701T), isolated from a smear-ripened cheese.</title>
        <authorList>
            <consortium name="US DOE Joint Genome Institute (JGI-PGF)"/>
            <person name="Walter F."/>
            <person name="Albersmeier A."/>
            <person name="Kalinowski J."/>
            <person name="Ruckert C."/>
        </authorList>
    </citation>
    <scope>NUCLEOTIDE SEQUENCE</scope>
    <source>
        <strain evidence="1">KCTC 12988</strain>
    </source>
</reference>
<organism evidence="1 2">
    <name type="scientific">Roseibacillus persicicus</name>
    <dbReference type="NCBI Taxonomy" id="454148"/>
    <lineage>
        <taxon>Bacteria</taxon>
        <taxon>Pseudomonadati</taxon>
        <taxon>Verrucomicrobiota</taxon>
        <taxon>Verrucomicrobiia</taxon>
        <taxon>Verrucomicrobiales</taxon>
        <taxon>Verrucomicrobiaceae</taxon>
        <taxon>Roseibacillus</taxon>
    </lineage>
</organism>
<proteinExistence type="predicted"/>
<gene>
    <name evidence="1" type="ORF">GCM10007100_09020</name>
</gene>
<dbReference type="InterPro" id="IPR023393">
    <property type="entry name" value="START-like_dom_sf"/>
</dbReference>
<evidence type="ECO:0008006" key="3">
    <source>
        <dbReference type="Google" id="ProtNLM"/>
    </source>
</evidence>
<dbReference type="Proteomes" id="UP000644507">
    <property type="component" value="Unassembled WGS sequence"/>
</dbReference>
<dbReference type="CDD" id="cd07820">
    <property type="entry name" value="SRPBCC_3"/>
    <property type="match status" value="1"/>
</dbReference>
<evidence type="ECO:0000313" key="2">
    <source>
        <dbReference type="Proteomes" id="UP000644507"/>
    </source>
</evidence>
<dbReference type="SUPFAM" id="SSF55961">
    <property type="entry name" value="Bet v1-like"/>
    <property type="match status" value="1"/>
</dbReference>
<protein>
    <recommendedName>
        <fullName evidence="3">Cell division protein</fullName>
    </recommendedName>
</protein>
<dbReference type="RefSeq" id="WP_189567742.1">
    <property type="nucleotide sequence ID" value="NZ_BMXI01000003.1"/>
</dbReference>
<dbReference type="Gene3D" id="3.30.530.20">
    <property type="match status" value="1"/>
</dbReference>
<dbReference type="AlphaFoldDB" id="A0A918TF13"/>
<evidence type="ECO:0000313" key="1">
    <source>
        <dbReference type="EMBL" id="GHC45786.1"/>
    </source>
</evidence>
<comment type="caution">
    <text evidence="1">The sequence shown here is derived from an EMBL/GenBank/DDBJ whole genome shotgun (WGS) entry which is preliminary data.</text>
</comment>
<reference evidence="1" key="2">
    <citation type="submission" date="2020-09" db="EMBL/GenBank/DDBJ databases">
        <authorList>
            <person name="Sun Q."/>
            <person name="Kim S."/>
        </authorList>
    </citation>
    <scope>NUCLEOTIDE SEQUENCE</scope>
    <source>
        <strain evidence="1">KCTC 12988</strain>
    </source>
</reference>
<accession>A0A918TF13</accession>
<keyword evidence="2" id="KW-1185">Reference proteome</keyword>
<sequence>MPLITQTTRIKAPAKRVFDLSRSIELHLQSAGDTNERAIGEITTGLMTEGQELTWEGSHLRFRQSLTVKITEFHRPDSFTDEMVKGPFSHMKHVHRFEESDEKVTTMIDEFDYSTRGGLLGWFIENSYLTAHLRRFLAERNKVIKRVAESEEWREFLKDEPLED</sequence>
<dbReference type="EMBL" id="BMXI01000003">
    <property type="protein sequence ID" value="GHC45786.1"/>
    <property type="molecule type" value="Genomic_DNA"/>
</dbReference>
<name>A0A918TF13_9BACT</name>